<name>A0A7C9HX09_9DEIO</name>
<dbReference type="EMBL" id="WQLB01000004">
    <property type="protein sequence ID" value="MVN86130.1"/>
    <property type="molecule type" value="Genomic_DNA"/>
</dbReference>
<organism evidence="1 2">
    <name type="scientific">Deinococcus arboris</name>
    <dbReference type="NCBI Taxonomy" id="2682977"/>
    <lineage>
        <taxon>Bacteria</taxon>
        <taxon>Thermotogati</taxon>
        <taxon>Deinococcota</taxon>
        <taxon>Deinococci</taxon>
        <taxon>Deinococcales</taxon>
        <taxon>Deinococcaceae</taxon>
        <taxon>Deinococcus</taxon>
    </lineage>
</organism>
<dbReference type="RefSeq" id="WP_157458165.1">
    <property type="nucleotide sequence ID" value="NZ_WQLB01000004.1"/>
</dbReference>
<reference evidence="1 2" key="1">
    <citation type="submission" date="2019-12" db="EMBL/GenBank/DDBJ databases">
        <title>Deinococcus sp. HMF7620 Genome sequencing and assembly.</title>
        <authorList>
            <person name="Kang H."/>
            <person name="Kim H."/>
            <person name="Joh K."/>
        </authorList>
    </citation>
    <scope>NUCLEOTIDE SEQUENCE [LARGE SCALE GENOMIC DNA]</scope>
    <source>
        <strain evidence="1 2">HMF7620</strain>
    </source>
</reference>
<proteinExistence type="predicted"/>
<dbReference type="Proteomes" id="UP000483286">
    <property type="component" value="Unassembled WGS sequence"/>
</dbReference>
<sequence>MTPDQLATLLDEANHAPTYSVRAALARVDGQPHPRIAALAAHLTAVKQDVWAAVSAATGAAAPPADAGLTRLMTWEVGAIRALSPGSLSLSVNHAGATSTVAELLRALARHTLWHAGQMAALANRPRLA</sequence>
<dbReference type="SUPFAM" id="SSF109854">
    <property type="entry name" value="DinB/YfiT-like putative metalloenzymes"/>
    <property type="match status" value="1"/>
</dbReference>
<dbReference type="InterPro" id="IPR034660">
    <property type="entry name" value="DinB/YfiT-like"/>
</dbReference>
<evidence type="ECO:0000313" key="2">
    <source>
        <dbReference type="Proteomes" id="UP000483286"/>
    </source>
</evidence>
<dbReference type="Gene3D" id="1.20.120.450">
    <property type="entry name" value="dinb family like domain"/>
    <property type="match status" value="1"/>
</dbReference>
<evidence type="ECO:0000313" key="1">
    <source>
        <dbReference type="EMBL" id="MVN86130.1"/>
    </source>
</evidence>
<keyword evidence="2" id="KW-1185">Reference proteome</keyword>
<comment type="caution">
    <text evidence="1">The sequence shown here is derived from an EMBL/GenBank/DDBJ whole genome shotgun (WGS) entry which is preliminary data.</text>
</comment>
<dbReference type="AlphaFoldDB" id="A0A7C9HX09"/>
<gene>
    <name evidence="1" type="ORF">GO986_05070</name>
</gene>
<accession>A0A7C9HX09</accession>
<evidence type="ECO:0008006" key="3">
    <source>
        <dbReference type="Google" id="ProtNLM"/>
    </source>
</evidence>
<protein>
    <recommendedName>
        <fullName evidence="3">DinB-like domain-containing protein</fullName>
    </recommendedName>
</protein>